<feature type="region of interest" description="Disordered" evidence="1">
    <location>
        <begin position="156"/>
        <end position="195"/>
    </location>
</feature>
<evidence type="ECO:0000313" key="2">
    <source>
        <dbReference type="EMBL" id="CAF0729822.1"/>
    </source>
</evidence>
<name>A0A813N9U5_9BILA</name>
<dbReference type="Proteomes" id="UP000663832">
    <property type="component" value="Unassembled WGS sequence"/>
</dbReference>
<reference evidence="2" key="1">
    <citation type="submission" date="2021-02" db="EMBL/GenBank/DDBJ databases">
        <authorList>
            <person name="Nowell W R."/>
        </authorList>
    </citation>
    <scope>NUCLEOTIDE SEQUENCE</scope>
</reference>
<feature type="compositionally biased region" description="Polar residues" evidence="1">
    <location>
        <begin position="186"/>
        <end position="195"/>
    </location>
</feature>
<organism evidence="2 3">
    <name type="scientific">Adineta steineri</name>
    <dbReference type="NCBI Taxonomy" id="433720"/>
    <lineage>
        <taxon>Eukaryota</taxon>
        <taxon>Metazoa</taxon>
        <taxon>Spiralia</taxon>
        <taxon>Gnathifera</taxon>
        <taxon>Rotifera</taxon>
        <taxon>Eurotatoria</taxon>
        <taxon>Bdelloidea</taxon>
        <taxon>Adinetida</taxon>
        <taxon>Adinetidae</taxon>
        <taxon>Adineta</taxon>
    </lineage>
</organism>
<keyword evidence="3" id="KW-1185">Reference proteome</keyword>
<evidence type="ECO:0000313" key="3">
    <source>
        <dbReference type="Proteomes" id="UP000663832"/>
    </source>
</evidence>
<protein>
    <submittedName>
        <fullName evidence="2">Uncharacterized protein</fullName>
    </submittedName>
</protein>
<feature type="compositionally biased region" description="Basic and acidic residues" evidence="1">
    <location>
        <begin position="171"/>
        <end position="182"/>
    </location>
</feature>
<evidence type="ECO:0000256" key="1">
    <source>
        <dbReference type="SAM" id="MobiDB-lite"/>
    </source>
</evidence>
<sequence length="195" mass="23025">MNSNSNYSPFVEHSFRRLSLLIHQQEDVLATNTNKITEQLSKKSLENNINNNDSVSFTSKMKSHQQSTDIIETTKKIESISTRTNRTYMRPPKHQTMISYRCSTSQLSDRSETSFNHSLESPCSPSQTKQESNQLPIHMPYQQTVYDIKFEKERQNNQYQKYNVPPPFQREWLRQPRYKPQERPNFGQTQQSQSE</sequence>
<comment type="caution">
    <text evidence="2">The sequence shown here is derived from an EMBL/GenBank/DDBJ whole genome shotgun (WGS) entry which is preliminary data.</text>
</comment>
<proteinExistence type="predicted"/>
<feature type="region of interest" description="Disordered" evidence="1">
    <location>
        <begin position="109"/>
        <end position="137"/>
    </location>
</feature>
<dbReference type="AlphaFoldDB" id="A0A813N9U5"/>
<dbReference type="OrthoDB" id="10010944at2759"/>
<dbReference type="EMBL" id="CAJNOM010000001">
    <property type="protein sequence ID" value="CAF0729822.1"/>
    <property type="molecule type" value="Genomic_DNA"/>
</dbReference>
<accession>A0A813N9U5</accession>
<gene>
    <name evidence="2" type="ORF">QVE165_LOCUS164</name>
</gene>